<sequence length="119" mass="13139">MSAVFLLGEIARRGFEYFTINTTTMVEDLLCGGLLFLAATLLAKGNAKAQVMLIGAWGYAFGGMFVPFFAHLEAFMRGVEIRTDHPIDDVGSIILKGIIWSLCGVFFLISLRKSFKHTN</sequence>
<keyword evidence="1" id="KW-0472">Membrane</keyword>
<protein>
    <submittedName>
        <fullName evidence="2">Uncharacterized protein</fullName>
    </submittedName>
</protein>
<comment type="caution">
    <text evidence="2">The sequence shown here is derived from an EMBL/GenBank/DDBJ whole genome shotgun (WGS) entry which is preliminary data.</text>
</comment>
<evidence type="ECO:0000256" key="1">
    <source>
        <dbReference type="SAM" id="Phobius"/>
    </source>
</evidence>
<reference evidence="2 3" key="1">
    <citation type="submission" date="2021-02" db="EMBL/GenBank/DDBJ databases">
        <authorList>
            <person name="Park J.-S."/>
        </authorList>
    </citation>
    <scope>NUCLEOTIDE SEQUENCE [LARGE SCALE GENOMIC DNA]</scope>
    <source>
        <strain evidence="2 3">188UL20-2</strain>
    </source>
</reference>
<keyword evidence="1" id="KW-0812">Transmembrane</keyword>
<evidence type="ECO:0000313" key="3">
    <source>
        <dbReference type="Proteomes" id="UP000809621"/>
    </source>
</evidence>
<feature type="transmembrane region" description="Helical" evidence="1">
    <location>
        <begin position="90"/>
        <end position="111"/>
    </location>
</feature>
<dbReference type="Proteomes" id="UP000809621">
    <property type="component" value="Unassembled WGS sequence"/>
</dbReference>
<dbReference type="EMBL" id="JAFEUM010000001">
    <property type="protein sequence ID" value="MBM7035186.1"/>
    <property type="molecule type" value="Genomic_DNA"/>
</dbReference>
<name>A0ABS2HDN3_9VIBR</name>
<organism evidence="2 3">
    <name type="scientific">Vibrio ulleungensis</name>
    <dbReference type="NCBI Taxonomy" id="2807619"/>
    <lineage>
        <taxon>Bacteria</taxon>
        <taxon>Pseudomonadati</taxon>
        <taxon>Pseudomonadota</taxon>
        <taxon>Gammaproteobacteria</taxon>
        <taxon>Vibrionales</taxon>
        <taxon>Vibrionaceae</taxon>
        <taxon>Vibrio</taxon>
    </lineage>
</organism>
<keyword evidence="3" id="KW-1185">Reference proteome</keyword>
<feature type="transmembrane region" description="Helical" evidence="1">
    <location>
        <begin position="51"/>
        <end position="70"/>
    </location>
</feature>
<proteinExistence type="predicted"/>
<feature type="transmembrane region" description="Helical" evidence="1">
    <location>
        <begin position="20"/>
        <end position="39"/>
    </location>
</feature>
<gene>
    <name evidence="2" type="ORF">JQC93_02100</name>
</gene>
<accession>A0ABS2HDN3</accession>
<keyword evidence="1" id="KW-1133">Transmembrane helix</keyword>
<evidence type="ECO:0000313" key="2">
    <source>
        <dbReference type="EMBL" id="MBM7035186.1"/>
    </source>
</evidence>